<accession>A0A080ZKP3</accession>
<name>A0A080ZKP3_PHYNI</name>
<gene>
    <name evidence="2" type="ORF">F444_15810</name>
</gene>
<dbReference type="AlphaFoldDB" id="A0A080ZKP3"/>
<evidence type="ECO:0000256" key="1">
    <source>
        <dbReference type="SAM" id="MobiDB-lite"/>
    </source>
</evidence>
<proteinExistence type="predicted"/>
<dbReference type="OrthoDB" id="117386at2759"/>
<protein>
    <submittedName>
        <fullName evidence="2">Uncharacterized protein</fullName>
    </submittedName>
</protein>
<comment type="caution">
    <text evidence="2">The sequence shown here is derived from an EMBL/GenBank/DDBJ whole genome shotgun (WGS) entry which is preliminary data.</text>
</comment>
<feature type="region of interest" description="Disordered" evidence="1">
    <location>
        <begin position="51"/>
        <end position="74"/>
    </location>
</feature>
<evidence type="ECO:0000313" key="3">
    <source>
        <dbReference type="Proteomes" id="UP000028582"/>
    </source>
</evidence>
<feature type="compositionally biased region" description="Acidic residues" evidence="1">
    <location>
        <begin position="55"/>
        <end position="64"/>
    </location>
</feature>
<organism evidence="2 3">
    <name type="scientific">Phytophthora nicotianae P1976</name>
    <dbReference type="NCBI Taxonomy" id="1317066"/>
    <lineage>
        <taxon>Eukaryota</taxon>
        <taxon>Sar</taxon>
        <taxon>Stramenopiles</taxon>
        <taxon>Oomycota</taxon>
        <taxon>Peronosporomycetes</taxon>
        <taxon>Peronosporales</taxon>
        <taxon>Peronosporaceae</taxon>
        <taxon>Phytophthora</taxon>
    </lineage>
</organism>
<dbReference type="EMBL" id="ANJA01002918">
    <property type="protein sequence ID" value="ETO67204.1"/>
    <property type="molecule type" value="Genomic_DNA"/>
</dbReference>
<evidence type="ECO:0000313" key="2">
    <source>
        <dbReference type="EMBL" id="ETO67204.1"/>
    </source>
</evidence>
<sequence>MAGQPELADAYVLKAADGMTTPPRKLRQLMSPPTISQSRPVYSVRVAPLLPSLDDWSDEEPEDAEPVKPWSQSA</sequence>
<reference evidence="2 3" key="1">
    <citation type="submission" date="2013-11" db="EMBL/GenBank/DDBJ databases">
        <title>The Genome Sequence of Phytophthora parasitica P1976.</title>
        <authorList>
            <consortium name="The Broad Institute Genomics Platform"/>
            <person name="Russ C."/>
            <person name="Tyler B."/>
            <person name="Panabieres F."/>
            <person name="Shan W."/>
            <person name="Tripathy S."/>
            <person name="Grunwald N."/>
            <person name="Machado M."/>
            <person name="Johnson C.S."/>
            <person name="Walker B."/>
            <person name="Young S."/>
            <person name="Zeng Q."/>
            <person name="Gargeya S."/>
            <person name="Fitzgerald M."/>
            <person name="Haas B."/>
            <person name="Abouelleil A."/>
            <person name="Allen A.W."/>
            <person name="Alvarado L."/>
            <person name="Arachchi H.M."/>
            <person name="Berlin A.M."/>
            <person name="Chapman S.B."/>
            <person name="Gainer-Dewar J."/>
            <person name="Goldberg J."/>
            <person name="Griggs A."/>
            <person name="Gujja S."/>
            <person name="Hansen M."/>
            <person name="Howarth C."/>
            <person name="Imamovic A."/>
            <person name="Ireland A."/>
            <person name="Larimer J."/>
            <person name="McCowan C."/>
            <person name="Murphy C."/>
            <person name="Pearson M."/>
            <person name="Poon T.W."/>
            <person name="Priest M."/>
            <person name="Roberts A."/>
            <person name="Saif S."/>
            <person name="Shea T."/>
            <person name="Sisk P."/>
            <person name="Sykes S."/>
            <person name="Wortman J."/>
            <person name="Nusbaum C."/>
            <person name="Birren B."/>
        </authorList>
    </citation>
    <scope>NUCLEOTIDE SEQUENCE [LARGE SCALE GENOMIC DNA]</scope>
    <source>
        <strain evidence="2 3">P1976</strain>
    </source>
</reference>
<dbReference type="Proteomes" id="UP000028582">
    <property type="component" value="Unassembled WGS sequence"/>
</dbReference>